<feature type="region of interest" description="Disordered" evidence="2">
    <location>
        <begin position="21"/>
        <end position="56"/>
    </location>
</feature>
<reference evidence="4 5" key="1">
    <citation type="submission" date="2018-05" db="EMBL/GenBank/DDBJ databases">
        <title>Amnibacterium sp. M8JJ-5, whole genome shotgun sequence.</title>
        <authorList>
            <person name="Tuo L."/>
        </authorList>
    </citation>
    <scope>NUCLEOTIDE SEQUENCE [LARGE SCALE GENOMIC DNA]</scope>
    <source>
        <strain evidence="4 5">M8JJ-5</strain>
    </source>
</reference>
<dbReference type="Proteomes" id="UP000244893">
    <property type="component" value="Unassembled WGS sequence"/>
</dbReference>
<evidence type="ECO:0000256" key="1">
    <source>
        <dbReference type="ARBA" id="ARBA00022801"/>
    </source>
</evidence>
<proteinExistence type="predicted"/>
<feature type="signal peptide" evidence="3">
    <location>
        <begin position="1"/>
        <end position="23"/>
    </location>
</feature>
<dbReference type="Pfam" id="PF04203">
    <property type="entry name" value="Sortase"/>
    <property type="match status" value="1"/>
</dbReference>
<dbReference type="RefSeq" id="WP_116757488.1">
    <property type="nucleotide sequence ID" value="NZ_JBHUEX010000001.1"/>
</dbReference>
<keyword evidence="5" id="KW-1185">Reference proteome</keyword>
<organism evidence="4 5">
    <name type="scientific">Amnibacterium flavum</name>
    <dbReference type="NCBI Taxonomy" id="2173173"/>
    <lineage>
        <taxon>Bacteria</taxon>
        <taxon>Bacillati</taxon>
        <taxon>Actinomycetota</taxon>
        <taxon>Actinomycetes</taxon>
        <taxon>Micrococcales</taxon>
        <taxon>Microbacteriaceae</taxon>
        <taxon>Amnibacterium</taxon>
    </lineage>
</organism>
<protein>
    <submittedName>
        <fullName evidence="4">Class F sortase</fullName>
    </submittedName>
</protein>
<dbReference type="OrthoDB" id="525039at2"/>
<keyword evidence="1" id="KW-0378">Hydrolase</keyword>
<accession>A0A2V1HLK7</accession>
<evidence type="ECO:0000313" key="5">
    <source>
        <dbReference type="Proteomes" id="UP000244893"/>
    </source>
</evidence>
<keyword evidence="3" id="KW-0732">Signal</keyword>
<dbReference type="AlphaFoldDB" id="A0A2V1HLK7"/>
<comment type="caution">
    <text evidence="4">The sequence shown here is derived from an EMBL/GenBank/DDBJ whole genome shotgun (WGS) entry which is preliminary data.</text>
</comment>
<dbReference type="Gene3D" id="2.40.260.10">
    <property type="entry name" value="Sortase"/>
    <property type="match status" value="1"/>
</dbReference>
<evidence type="ECO:0000256" key="2">
    <source>
        <dbReference type="SAM" id="MobiDB-lite"/>
    </source>
</evidence>
<dbReference type="CDD" id="cd05829">
    <property type="entry name" value="Sortase_F"/>
    <property type="match status" value="1"/>
</dbReference>
<evidence type="ECO:0000313" key="4">
    <source>
        <dbReference type="EMBL" id="PVZ93503.1"/>
    </source>
</evidence>
<name>A0A2V1HLK7_9MICO</name>
<dbReference type="SUPFAM" id="SSF63817">
    <property type="entry name" value="Sortase"/>
    <property type="match status" value="1"/>
</dbReference>
<dbReference type="InterPro" id="IPR023365">
    <property type="entry name" value="Sortase_dom-sf"/>
</dbReference>
<dbReference type="GO" id="GO:0016787">
    <property type="term" value="F:hydrolase activity"/>
    <property type="evidence" value="ECO:0007669"/>
    <property type="project" value="UniProtKB-KW"/>
</dbReference>
<feature type="chain" id="PRO_5016069354" evidence="3">
    <location>
        <begin position="24"/>
        <end position="206"/>
    </location>
</feature>
<gene>
    <name evidence="4" type="ORF">DDQ50_14360</name>
</gene>
<dbReference type="InterPro" id="IPR005754">
    <property type="entry name" value="Sortase"/>
</dbReference>
<evidence type="ECO:0000256" key="3">
    <source>
        <dbReference type="SAM" id="SignalP"/>
    </source>
</evidence>
<dbReference type="EMBL" id="QEOP01000003">
    <property type="protein sequence ID" value="PVZ93503.1"/>
    <property type="molecule type" value="Genomic_DNA"/>
</dbReference>
<dbReference type="InterPro" id="IPR042001">
    <property type="entry name" value="Sortase_F"/>
</dbReference>
<sequence>MIAAAGMLGLVAALVGCAPAESAADTAPRPERSTTAPAPASPEPTVDPAPAEPVAAPLGEGVEPAAIRIAAIDLDEPLIDLGIKSDGSMYVPAEWNDVGWFTGGGRPGGRGPTVIAGHVDSVSEPAVFYRLAELVPGDTVEVTDVNGAVTTYAVSEVTDFPKAQFPTGRVFGALPTDELRLITCGGFFDPSAASYVDNTVVFAVRV</sequence>
<feature type="compositionally biased region" description="Pro residues" evidence="2">
    <location>
        <begin position="39"/>
        <end position="51"/>
    </location>
</feature>